<evidence type="ECO:0000259" key="2">
    <source>
        <dbReference type="Pfam" id="PF03009"/>
    </source>
</evidence>
<dbReference type="InterPro" id="IPR030395">
    <property type="entry name" value="GP_PDE_dom"/>
</dbReference>
<sequence length="399" mass="45176">MKRHIALMLTLLLSLSVPAQVFADTKDDKDNDSKPVAEQTEDDGKIDTYIIEHKIYVSVEDLMNLLQYTKVSPTEYTYENKTIVFDGNNKTVTTNGMSKSLPNGLLYYMGKTVISTEAVESAFGKVLTTSNVRMSFNVINKQSETPSAYAWTKNRVIAHALGSVNGVTNSNTLDAMKQSYKSNFRLFEVDLLPTVHGELVASHGFYELLASKYGRPIPEQYSNEIPTKEEFLNFKFNGMYKTIDIEEIVAIMSANPDIYMITDTKITDYAQSAAQFKELVRVCKEIDESVLDRIIPQIYNESMYEAVMSQHKFKSLIYTLYATSATNQQALEFVTAKGIKVVTMPPERINAQDITLFNSYGIKIYTHTINDAEQMKNFKNMGVYGFYTDFITPTQFDSL</sequence>
<evidence type="ECO:0000313" key="4">
    <source>
        <dbReference type="Proteomes" id="UP000243406"/>
    </source>
</evidence>
<name>A0A1T5A915_9FIRM</name>
<protein>
    <submittedName>
        <fullName evidence="3">Glycerophosphoryl diester phosphodiesterase</fullName>
    </submittedName>
</protein>
<accession>A0A1T5A915</accession>
<dbReference type="GO" id="GO:0008081">
    <property type="term" value="F:phosphoric diester hydrolase activity"/>
    <property type="evidence" value="ECO:0007669"/>
    <property type="project" value="InterPro"/>
</dbReference>
<dbReference type="OrthoDB" id="2033680at2"/>
<feature type="chain" id="PRO_5038895093" evidence="1">
    <location>
        <begin position="20"/>
        <end position="399"/>
    </location>
</feature>
<reference evidence="4" key="1">
    <citation type="submission" date="2017-02" db="EMBL/GenBank/DDBJ databases">
        <authorList>
            <person name="Varghese N."/>
            <person name="Submissions S."/>
        </authorList>
    </citation>
    <scope>NUCLEOTIDE SEQUENCE [LARGE SCALE GENOMIC DNA]</scope>
    <source>
        <strain evidence="4">ATCC 35199</strain>
    </source>
</reference>
<dbReference type="CDD" id="cd08583">
    <property type="entry name" value="PI-PLCc_GDPD_SF_unchar1"/>
    <property type="match status" value="1"/>
</dbReference>
<dbReference type="RefSeq" id="WP_159446387.1">
    <property type="nucleotide sequence ID" value="NZ_FUYN01000001.1"/>
</dbReference>
<dbReference type="SUPFAM" id="SSF51695">
    <property type="entry name" value="PLC-like phosphodiesterases"/>
    <property type="match status" value="1"/>
</dbReference>
<feature type="signal peptide" evidence="1">
    <location>
        <begin position="1"/>
        <end position="19"/>
    </location>
</feature>
<evidence type="ECO:0000313" key="3">
    <source>
        <dbReference type="EMBL" id="SKB31339.1"/>
    </source>
</evidence>
<dbReference type="GO" id="GO:0006629">
    <property type="term" value="P:lipid metabolic process"/>
    <property type="evidence" value="ECO:0007669"/>
    <property type="project" value="InterPro"/>
</dbReference>
<keyword evidence="4" id="KW-1185">Reference proteome</keyword>
<evidence type="ECO:0000256" key="1">
    <source>
        <dbReference type="SAM" id="SignalP"/>
    </source>
</evidence>
<dbReference type="Pfam" id="PF03009">
    <property type="entry name" value="GDPD"/>
    <property type="match status" value="1"/>
</dbReference>
<proteinExistence type="predicted"/>
<dbReference type="AlphaFoldDB" id="A0A1T5A915"/>
<dbReference type="Gene3D" id="3.20.20.190">
    <property type="entry name" value="Phosphatidylinositol (PI) phosphodiesterase"/>
    <property type="match status" value="1"/>
</dbReference>
<feature type="domain" description="GP-PDE" evidence="2">
    <location>
        <begin position="170"/>
        <end position="391"/>
    </location>
</feature>
<dbReference type="Proteomes" id="UP000243406">
    <property type="component" value="Unassembled WGS sequence"/>
</dbReference>
<keyword evidence="1" id="KW-0732">Signal</keyword>
<dbReference type="InterPro" id="IPR017946">
    <property type="entry name" value="PLC-like_Pdiesterase_TIM-brl"/>
</dbReference>
<organism evidence="3 4">
    <name type="scientific">Acetoanaerobium noterae</name>
    <dbReference type="NCBI Taxonomy" id="745369"/>
    <lineage>
        <taxon>Bacteria</taxon>
        <taxon>Bacillati</taxon>
        <taxon>Bacillota</taxon>
        <taxon>Clostridia</taxon>
        <taxon>Peptostreptococcales</taxon>
        <taxon>Filifactoraceae</taxon>
        <taxon>Acetoanaerobium</taxon>
    </lineage>
</organism>
<gene>
    <name evidence="3" type="ORF">SAMN02745120_0873</name>
</gene>
<dbReference type="EMBL" id="FUYN01000001">
    <property type="protein sequence ID" value="SKB31339.1"/>
    <property type="molecule type" value="Genomic_DNA"/>
</dbReference>